<dbReference type="Proteomes" id="UP000222310">
    <property type="component" value="Unassembled WGS sequence"/>
</dbReference>
<keyword evidence="1" id="KW-0472">Membrane</keyword>
<feature type="transmembrane region" description="Helical" evidence="1">
    <location>
        <begin position="7"/>
        <end position="27"/>
    </location>
</feature>
<organism evidence="2 3">
    <name type="scientific">Nostoc linckia z8</name>
    <dbReference type="NCBI Taxonomy" id="1628746"/>
    <lineage>
        <taxon>Bacteria</taxon>
        <taxon>Bacillati</taxon>
        <taxon>Cyanobacteriota</taxon>
        <taxon>Cyanophyceae</taxon>
        <taxon>Nostocales</taxon>
        <taxon>Nostocaceae</taxon>
        <taxon>Nostoc</taxon>
    </lineage>
</organism>
<reference evidence="2 3" key="1">
    <citation type="submission" date="2015-02" db="EMBL/GenBank/DDBJ databases">
        <title>Nostoc linckia genome annotation.</title>
        <authorList>
            <person name="Zhou Z."/>
        </authorList>
    </citation>
    <scope>NUCLEOTIDE SEQUENCE [LARGE SCALE GENOMIC DNA]</scope>
    <source>
        <strain evidence="3">z8</strain>
    </source>
</reference>
<proteinExistence type="predicted"/>
<sequence>MNQIELSFSIAYLLMTCYFLTNWLIFSLNHPATAPEDKFLSVVMFLTTTIFWPLMIVMSCLEMFKKKRIDINKVIPVILTIFVFSISYYVTNLYERGFCPDLLCYYPS</sequence>
<evidence type="ECO:0000313" key="2">
    <source>
        <dbReference type="EMBL" id="PHK00449.1"/>
    </source>
</evidence>
<accession>A0A9Q5Z8Y6</accession>
<keyword evidence="1" id="KW-0812">Transmembrane</keyword>
<dbReference type="AlphaFoldDB" id="A0A9Q5Z8Y6"/>
<comment type="caution">
    <text evidence="2">The sequence shown here is derived from an EMBL/GenBank/DDBJ whole genome shotgun (WGS) entry which is preliminary data.</text>
</comment>
<feature type="transmembrane region" description="Helical" evidence="1">
    <location>
        <begin position="73"/>
        <end position="91"/>
    </location>
</feature>
<evidence type="ECO:0000256" key="1">
    <source>
        <dbReference type="SAM" id="Phobius"/>
    </source>
</evidence>
<evidence type="ECO:0000313" key="3">
    <source>
        <dbReference type="Proteomes" id="UP000222310"/>
    </source>
</evidence>
<name>A0A9Q5Z8Y6_NOSLI</name>
<gene>
    <name evidence="2" type="ORF">VF08_24110</name>
</gene>
<feature type="transmembrane region" description="Helical" evidence="1">
    <location>
        <begin position="39"/>
        <end position="61"/>
    </location>
</feature>
<protein>
    <submittedName>
        <fullName evidence="2">Uncharacterized protein</fullName>
    </submittedName>
</protein>
<keyword evidence="1" id="KW-1133">Transmembrane helix</keyword>
<dbReference type="EMBL" id="LAHD01000081">
    <property type="protein sequence ID" value="PHK00449.1"/>
    <property type="molecule type" value="Genomic_DNA"/>
</dbReference>